<dbReference type="PROSITE" id="PS50156">
    <property type="entry name" value="SSD"/>
    <property type="match status" value="1"/>
</dbReference>
<feature type="transmembrane region" description="Helical" evidence="2">
    <location>
        <begin position="355"/>
        <end position="380"/>
    </location>
</feature>
<evidence type="ECO:0000256" key="1">
    <source>
        <dbReference type="ARBA" id="ARBA00005585"/>
    </source>
</evidence>
<evidence type="ECO:0000256" key="2">
    <source>
        <dbReference type="SAM" id="Phobius"/>
    </source>
</evidence>
<evidence type="ECO:0000313" key="4">
    <source>
        <dbReference type="EMBL" id="CAD7246927.1"/>
    </source>
</evidence>
<proteinExistence type="inferred from homology"/>
<feature type="domain" description="SSD" evidence="3">
    <location>
        <begin position="326"/>
        <end position="494"/>
    </location>
</feature>
<evidence type="ECO:0000259" key="3">
    <source>
        <dbReference type="PROSITE" id="PS50156"/>
    </source>
</evidence>
<keyword evidence="2" id="KW-0472">Membrane</keyword>
<dbReference type="InterPro" id="IPR053958">
    <property type="entry name" value="HMGCR/SNAP/NPC1-like_SSD"/>
</dbReference>
<dbReference type="EMBL" id="CAJPEV010001275">
    <property type="protein sequence ID" value="CAG0891808.1"/>
    <property type="molecule type" value="Genomic_DNA"/>
</dbReference>
<keyword evidence="2" id="KW-1133">Transmembrane helix</keyword>
<comment type="similarity">
    <text evidence="1">Belongs to the patched family.</text>
</comment>
<dbReference type="PANTHER" id="PTHR10796">
    <property type="entry name" value="PATCHED-RELATED"/>
    <property type="match status" value="1"/>
</dbReference>
<dbReference type="InterPro" id="IPR000731">
    <property type="entry name" value="SSD"/>
</dbReference>
<feature type="transmembrane region" description="Helical" evidence="2">
    <location>
        <begin position="896"/>
        <end position="918"/>
    </location>
</feature>
<reference evidence="4" key="1">
    <citation type="submission" date="2020-11" db="EMBL/GenBank/DDBJ databases">
        <authorList>
            <person name="Tran Van P."/>
        </authorList>
    </citation>
    <scope>NUCLEOTIDE SEQUENCE</scope>
</reference>
<dbReference type="EMBL" id="LR900792">
    <property type="protein sequence ID" value="CAD7246927.1"/>
    <property type="molecule type" value="Genomic_DNA"/>
</dbReference>
<dbReference type="InterPro" id="IPR051697">
    <property type="entry name" value="Patched_domain-protein"/>
</dbReference>
<dbReference type="AlphaFoldDB" id="A0A7R8XBR1"/>
<gene>
    <name evidence="4" type="ORF">DSTB1V02_LOCUS6769</name>
</gene>
<accession>A0A7R8XBR1</accession>
<feature type="transmembrane region" description="Helical" evidence="2">
    <location>
        <begin position="757"/>
        <end position="785"/>
    </location>
</feature>
<keyword evidence="5" id="KW-1185">Reference proteome</keyword>
<organism evidence="4">
    <name type="scientific">Darwinula stevensoni</name>
    <dbReference type="NCBI Taxonomy" id="69355"/>
    <lineage>
        <taxon>Eukaryota</taxon>
        <taxon>Metazoa</taxon>
        <taxon>Ecdysozoa</taxon>
        <taxon>Arthropoda</taxon>
        <taxon>Crustacea</taxon>
        <taxon>Oligostraca</taxon>
        <taxon>Ostracoda</taxon>
        <taxon>Podocopa</taxon>
        <taxon>Podocopida</taxon>
        <taxon>Darwinulocopina</taxon>
        <taxon>Darwinuloidea</taxon>
        <taxon>Darwinulidae</taxon>
        <taxon>Darwinula</taxon>
    </lineage>
</organism>
<feature type="transmembrane region" description="Helical" evidence="2">
    <location>
        <begin position="828"/>
        <end position="846"/>
    </location>
</feature>
<feature type="transmembrane region" description="Helical" evidence="2">
    <location>
        <begin position="866"/>
        <end position="889"/>
    </location>
</feature>
<feature type="transmembrane region" description="Helical" evidence="2">
    <location>
        <begin position="466"/>
        <end position="494"/>
    </location>
</feature>
<dbReference type="Pfam" id="PF12349">
    <property type="entry name" value="Sterol-sensing"/>
    <property type="match status" value="1"/>
</dbReference>
<dbReference type="GO" id="GO:0016020">
    <property type="term" value="C:membrane"/>
    <property type="evidence" value="ECO:0007669"/>
    <property type="project" value="TreeGrafter"/>
</dbReference>
<name>A0A7R8XBR1_9CRUS</name>
<dbReference type="SUPFAM" id="SSF82866">
    <property type="entry name" value="Multidrug efflux transporter AcrB transmembrane domain"/>
    <property type="match status" value="2"/>
</dbReference>
<dbReference type="PANTHER" id="PTHR10796:SF130">
    <property type="entry name" value="PATCHED DOMAIN-CONTAINING PROTEIN 3-LIKE PROTEIN"/>
    <property type="match status" value="1"/>
</dbReference>
<feature type="transmembrane region" description="Helical" evidence="2">
    <location>
        <begin position="797"/>
        <end position="819"/>
    </location>
</feature>
<dbReference type="Proteomes" id="UP000677054">
    <property type="component" value="Unassembled WGS sequence"/>
</dbReference>
<keyword evidence="2" id="KW-0812">Transmembrane</keyword>
<dbReference type="Gene3D" id="1.20.1640.10">
    <property type="entry name" value="Multidrug efflux transporter AcrB transmembrane domain"/>
    <property type="match status" value="2"/>
</dbReference>
<dbReference type="OrthoDB" id="6510177at2759"/>
<feature type="transmembrane region" description="Helical" evidence="2">
    <location>
        <begin position="440"/>
        <end position="460"/>
    </location>
</feature>
<evidence type="ECO:0000313" key="5">
    <source>
        <dbReference type="Proteomes" id="UP000677054"/>
    </source>
</evidence>
<protein>
    <recommendedName>
        <fullName evidence="3">SSD domain-containing protein</fullName>
    </recommendedName>
</protein>
<sequence length="953" mass="106444">MNGDVGSPPSNERRRGCGSSPLRTLSRFVTGSLEECMFRWGCLVGRRPVLVISICITVCMLSSLGLMRFHMEEQPEKLWIPQDSQFIVHSRWIERHFPTKYRHHLVIITSENVLHPSVILQMIQIHEAVTNITVGNLTWSDICAKLPQVKGSWMPLATSFVDPFSLISNGWLSMDTYCGVLEGFPKACWARGIPELFNYNSDAVRNLSLTDVLIALNDLKHSPVYGLETEVESFLGGIERDFRGRVIGAKAAMLHFVTEPQDSKWGWVGGAASSMGAGNKADPVSEDWENQLVHLITKSRFPPGIEVSVQAAKSFGDITEGTIEGDIPLLLGSCLLMYCYIFFVLGRLNMVEQRVYLSGAGLLSIAMSVLTSISLCSLVGLPYSPIHNLLALLIQGLGVDDMFVILQSWNNLQLQHWGSNNEKQMTPGMSERIGETLRHAGVSITVTSLTDFAAFLIGASTILPCLSWFCIYAAVGILITYAFQVSFFVACFSLDNRRIEARRNGIMPCVMHSQRQPDNCFQKDHGQIFFGRVLAPFILRKPIKILVLAFTAGMLGMNLFGITKLRQEFELSWFIPQGTYISRFLRAYETHYSERGKHAHVFLGALNYSQDLPVITKIEKELAANHHVLHMEAWFSEFRNWSAHYYKQGLEEDDISEEKFSNLLSNFLHSPQGARHRGHFHFDGNLTCGVPAPKVLASSIDVSLRNPGSSKQKVQMMHETRKVVERSSLSGDAFMWSWYFSGWETDEFIGEELMRNLVLASLAILVVTLCLIAHIFTCTLVLFSVLCTLVDVAGCMFFWGLTIEVVTSLNLILGIGLCVDYSAHIGKAFSCVVSSGLMSTLCHTFMTCRGTRDERAAETLEKIGNAVFHGGFSTLLSFVLLSTSSSYVFSVFFKEFFLTTVFGLYHGLVFLPVVLSIVGPEAYTGKPPAWSKRDRKDRPSSPERVLVEYVSVV</sequence>
<feature type="transmembrane region" description="Helical" evidence="2">
    <location>
        <begin position="327"/>
        <end position="348"/>
    </location>
</feature>